<dbReference type="Proteomes" id="UP000613740">
    <property type="component" value="Unassembled WGS sequence"/>
</dbReference>
<dbReference type="OrthoDB" id="537827at2759"/>
<dbReference type="Gene3D" id="3.40.50.1820">
    <property type="entry name" value="alpha/beta hydrolase"/>
    <property type="match status" value="1"/>
</dbReference>
<reference evidence="4" key="1">
    <citation type="journal article" date="2020" name="bioRxiv">
        <title>Comparative genomics of Chlamydomonas.</title>
        <authorList>
            <person name="Craig R.J."/>
            <person name="Hasan A.R."/>
            <person name="Ness R.W."/>
            <person name="Keightley P.D."/>
        </authorList>
    </citation>
    <scope>NUCLEOTIDE SEQUENCE</scope>
    <source>
        <strain evidence="4">CCAP 11/173</strain>
    </source>
</reference>
<dbReference type="Pfam" id="PF01764">
    <property type="entry name" value="Lipase_3"/>
    <property type="match status" value="1"/>
</dbReference>
<accession>A0A835WXW7</accession>
<evidence type="ECO:0000259" key="3">
    <source>
        <dbReference type="Pfam" id="PF01764"/>
    </source>
</evidence>
<feature type="domain" description="Fungal lipase-type" evidence="3">
    <location>
        <begin position="250"/>
        <end position="385"/>
    </location>
</feature>
<proteinExistence type="predicted"/>
<evidence type="ECO:0000313" key="5">
    <source>
        <dbReference type="Proteomes" id="UP000613740"/>
    </source>
</evidence>
<dbReference type="AlphaFoldDB" id="A0A835WXW7"/>
<dbReference type="InterPro" id="IPR051218">
    <property type="entry name" value="Sec_MonoDiacylglyc_Lipase"/>
</dbReference>
<dbReference type="CDD" id="cd00519">
    <property type="entry name" value="Lipase_3"/>
    <property type="match status" value="1"/>
</dbReference>
<keyword evidence="5" id="KW-1185">Reference proteome</keyword>
<feature type="compositionally biased region" description="Basic and acidic residues" evidence="1">
    <location>
        <begin position="472"/>
        <end position="481"/>
    </location>
</feature>
<dbReference type="GO" id="GO:0006629">
    <property type="term" value="P:lipid metabolic process"/>
    <property type="evidence" value="ECO:0007669"/>
    <property type="project" value="InterPro"/>
</dbReference>
<gene>
    <name evidence="4" type="ORF">HYH02_001361</name>
</gene>
<feature type="chain" id="PRO_5032615172" description="Fungal lipase-type domain-containing protein" evidence="2">
    <location>
        <begin position="29"/>
        <end position="616"/>
    </location>
</feature>
<feature type="region of interest" description="Disordered" evidence="1">
    <location>
        <begin position="455"/>
        <end position="571"/>
    </location>
</feature>
<comment type="caution">
    <text evidence="4">The sequence shown here is derived from an EMBL/GenBank/DDBJ whole genome shotgun (WGS) entry which is preliminary data.</text>
</comment>
<feature type="signal peptide" evidence="2">
    <location>
        <begin position="1"/>
        <end position="28"/>
    </location>
</feature>
<feature type="compositionally biased region" description="Gly residues" evidence="1">
    <location>
        <begin position="462"/>
        <end position="471"/>
    </location>
</feature>
<evidence type="ECO:0000256" key="1">
    <source>
        <dbReference type="SAM" id="MobiDB-lite"/>
    </source>
</evidence>
<dbReference type="EMBL" id="JAEHOD010000002">
    <property type="protein sequence ID" value="KAG2454335.1"/>
    <property type="molecule type" value="Genomic_DNA"/>
</dbReference>
<name>A0A835WXW7_9CHLO</name>
<keyword evidence="2" id="KW-0732">Signal</keyword>
<dbReference type="InterPro" id="IPR002921">
    <property type="entry name" value="Fungal_lipase-type"/>
</dbReference>
<dbReference type="PANTHER" id="PTHR45856:SF11">
    <property type="entry name" value="FUNGAL LIPASE-LIKE DOMAIN-CONTAINING PROTEIN"/>
    <property type="match status" value="1"/>
</dbReference>
<sequence length="616" mass="63984">MARPHRATQLALALAIVLLHVGPAAVAATWVPAPSCQAGVPCTSSNACLSSATTQVWYLPSAPRTCPAGTQQVSASYAQVIDYNQCRWTGCSIGGCDSGEYEIGSYQCWWGPYNENCCKLVTNTTLTCRQVLNCIAYPDPPSPRPPSPSPPPRPPSPPPPPPPCNWAAFTNGAWDAGTNSNNIAMAYVANVLARSIYSGRLFASDPGATVFGAAYHTRIVARLGGIATNMQYLQQSTEVALVEAPTSFMVVFRGSEQATDWFSTNLDIGWSYTTVFGPGVYVWDGFLSALMVNEQALRSLVATTYAAGTTQPRKPLWFAGHSLGAAMAVLFAHYVRTNMDIVPQGIFTFGGPNVGYSDWAAAYQPLLGSRTYIYEDVDDVVVGQPPWPYNDADTPGVRTRFTACQAAIDYNNAVNAAGRRRRAALLADAAAGPAAATPAAAAPVSQTAIAREVFRGGPKDNVGGGGGGADGGVKEVFRGGPKDNIGAASAGGGRRLLGKAAPPPRRASTSATATTTNTDSSTLPAAESPQPGAEALGSLDTLGSLHGGSTTAAGADDTTTDTAAGSGDGGAVQARGDIMGIDQHDAQASYMTTIYFCFLSATDKTKVPSVGEVAGW</sequence>
<evidence type="ECO:0000313" key="4">
    <source>
        <dbReference type="EMBL" id="KAG2454335.1"/>
    </source>
</evidence>
<evidence type="ECO:0000256" key="2">
    <source>
        <dbReference type="SAM" id="SignalP"/>
    </source>
</evidence>
<feature type="compositionally biased region" description="Low complexity" evidence="1">
    <location>
        <begin position="547"/>
        <end position="565"/>
    </location>
</feature>
<organism evidence="4 5">
    <name type="scientific">Chlamydomonas schloesseri</name>
    <dbReference type="NCBI Taxonomy" id="2026947"/>
    <lineage>
        <taxon>Eukaryota</taxon>
        <taxon>Viridiplantae</taxon>
        <taxon>Chlorophyta</taxon>
        <taxon>core chlorophytes</taxon>
        <taxon>Chlorophyceae</taxon>
        <taxon>CS clade</taxon>
        <taxon>Chlamydomonadales</taxon>
        <taxon>Chlamydomonadaceae</taxon>
        <taxon>Chlamydomonas</taxon>
    </lineage>
</organism>
<dbReference type="SUPFAM" id="SSF53474">
    <property type="entry name" value="alpha/beta-Hydrolases"/>
    <property type="match status" value="1"/>
</dbReference>
<feature type="compositionally biased region" description="Low complexity" evidence="1">
    <location>
        <begin position="506"/>
        <end position="525"/>
    </location>
</feature>
<dbReference type="PANTHER" id="PTHR45856">
    <property type="entry name" value="ALPHA/BETA-HYDROLASES SUPERFAMILY PROTEIN"/>
    <property type="match status" value="1"/>
</dbReference>
<protein>
    <recommendedName>
        <fullName evidence="3">Fungal lipase-type domain-containing protein</fullName>
    </recommendedName>
</protein>
<dbReference type="InterPro" id="IPR029058">
    <property type="entry name" value="AB_hydrolase_fold"/>
</dbReference>
<feature type="region of interest" description="Disordered" evidence="1">
    <location>
        <begin position="139"/>
        <end position="162"/>
    </location>
</feature>